<dbReference type="Proteomes" id="UP001366166">
    <property type="component" value="Chromosome"/>
</dbReference>
<dbReference type="Gene3D" id="3.30.70.270">
    <property type="match status" value="1"/>
</dbReference>
<dbReference type="PANTHER" id="PTHR45138:SF9">
    <property type="entry name" value="DIGUANYLATE CYCLASE DGCM-RELATED"/>
    <property type="match status" value="1"/>
</dbReference>
<evidence type="ECO:0000256" key="1">
    <source>
        <dbReference type="ARBA" id="ARBA00012528"/>
    </source>
</evidence>
<keyword evidence="3" id="KW-0472">Membrane</keyword>
<keyword evidence="3" id="KW-0812">Transmembrane</keyword>
<evidence type="ECO:0000313" key="5">
    <source>
        <dbReference type="EMBL" id="BEQ16806.1"/>
    </source>
</evidence>
<dbReference type="RefSeq" id="WP_338603175.1">
    <property type="nucleotide sequence ID" value="NZ_AP028679.1"/>
</dbReference>
<sequence length="385" mass="43750">MGNRHIGFKLAVGFLFVALLATYAFYWFSISKLHGETEGLRLFASHLEASDTFHSAMYQMLLEAGAYYRGQGDEQDLKAYRRNRAQAGTALAELQQYADTLPQGEIGTRIRRRTLELRSAYAEYLKNLDEFMGGGWKDGAGRLAALRDQFDVVFSKYYLRIHDHHAHRRLIMNREFSQAWETMGLLFFVQLVMVVSVGLLAVFYLDRVVLKAFDSTERMAYRDKLTGLRNRAGLDRVIRYLDGGPDGRPRRRYALIMLDIDHFKDYNDTHGHPAGDHLLRDLGMVIIKNVRNQDRVVRYGGEEFLVVLEALNADEALAAAENLRAAIGSHRFKLPDGKVADQVTVSLGVALYPQDGRNYQQVLNQADQRLYQAKALGRNRVVGPA</sequence>
<dbReference type="EC" id="2.7.7.65" evidence="1"/>
<keyword evidence="3" id="KW-1133">Transmembrane helix</keyword>
<feature type="transmembrane region" description="Helical" evidence="3">
    <location>
        <begin position="184"/>
        <end position="205"/>
    </location>
</feature>
<name>A0AAU9F146_9BACT</name>
<comment type="catalytic activity">
    <reaction evidence="2">
        <text>2 GTP = 3',3'-c-di-GMP + 2 diphosphate</text>
        <dbReference type="Rhea" id="RHEA:24898"/>
        <dbReference type="ChEBI" id="CHEBI:33019"/>
        <dbReference type="ChEBI" id="CHEBI:37565"/>
        <dbReference type="ChEBI" id="CHEBI:58805"/>
        <dbReference type="EC" id="2.7.7.65"/>
    </reaction>
</comment>
<feature type="domain" description="GGDEF" evidence="4">
    <location>
        <begin position="251"/>
        <end position="385"/>
    </location>
</feature>
<dbReference type="SUPFAM" id="SSF55073">
    <property type="entry name" value="Nucleotide cyclase"/>
    <property type="match status" value="1"/>
</dbReference>
<dbReference type="FunFam" id="3.30.70.270:FF:000001">
    <property type="entry name" value="Diguanylate cyclase domain protein"/>
    <property type="match status" value="1"/>
</dbReference>
<dbReference type="InterPro" id="IPR000160">
    <property type="entry name" value="GGDEF_dom"/>
</dbReference>
<dbReference type="PROSITE" id="PS50887">
    <property type="entry name" value="GGDEF"/>
    <property type="match status" value="1"/>
</dbReference>
<dbReference type="InterPro" id="IPR029787">
    <property type="entry name" value="Nucleotide_cyclase"/>
</dbReference>
<dbReference type="EMBL" id="AP028679">
    <property type="protein sequence ID" value="BEQ16806.1"/>
    <property type="molecule type" value="Genomic_DNA"/>
</dbReference>
<dbReference type="SMART" id="SM00267">
    <property type="entry name" value="GGDEF"/>
    <property type="match status" value="1"/>
</dbReference>
<dbReference type="InterPro" id="IPR050469">
    <property type="entry name" value="Diguanylate_Cyclase"/>
</dbReference>
<dbReference type="NCBIfam" id="TIGR00254">
    <property type="entry name" value="GGDEF"/>
    <property type="match status" value="1"/>
</dbReference>
<evidence type="ECO:0000256" key="3">
    <source>
        <dbReference type="SAM" id="Phobius"/>
    </source>
</evidence>
<gene>
    <name evidence="5" type="ORF">FAK_38720</name>
</gene>
<dbReference type="GO" id="GO:0043709">
    <property type="term" value="P:cell adhesion involved in single-species biofilm formation"/>
    <property type="evidence" value="ECO:0007669"/>
    <property type="project" value="TreeGrafter"/>
</dbReference>
<feature type="transmembrane region" description="Helical" evidence="3">
    <location>
        <begin position="6"/>
        <end position="28"/>
    </location>
</feature>
<dbReference type="CDD" id="cd01949">
    <property type="entry name" value="GGDEF"/>
    <property type="match status" value="1"/>
</dbReference>
<dbReference type="AlphaFoldDB" id="A0AAU9F146"/>
<dbReference type="KEGG" id="dmp:FAK_38720"/>
<accession>A0AAU9F146</accession>
<keyword evidence="6" id="KW-1185">Reference proteome</keyword>
<dbReference type="InterPro" id="IPR043128">
    <property type="entry name" value="Rev_trsase/Diguanyl_cyclase"/>
</dbReference>
<dbReference type="GO" id="GO:1902201">
    <property type="term" value="P:negative regulation of bacterial-type flagellum-dependent cell motility"/>
    <property type="evidence" value="ECO:0007669"/>
    <property type="project" value="TreeGrafter"/>
</dbReference>
<protein>
    <recommendedName>
        <fullName evidence="1">diguanylate cyclase</fullName>
        <ecNumber evidence="1">2.7.7.65</ecNumber>
    </recommendedName>
</protein>
<dbReference type="GO" id="GO:0005886">
    <property type="term" value="C:plasma membrane"/>
    <property type="evidence" value="ECO:0007669"/>
    <property type="project" value="TreeGrafter"/>
</dbReference>
<dbReference type="PANTHER" id="PTHR45138">
    <property type="entry name" value="REGULATORY COMPONENTS OF SENSORY TRANSDUCTION SYSTEM"/>
    <property type="match status" value="1"/>
</dbReference>
<dbReference type="GO" id="GO:0052621">
    <property type="term" value="F:diguanylate cyclase activity"/>
    <property type="evidence" value="ECO:0007669"/>
    <property type="project" value="UniProtKB-EC"/>
</dbReference>
<reference evidence="6" key="1">
    <citation type="journal article" date="2023" name="Arch. Microbiol.">
        <title>Desulfoferula mesophilus gen. nov. sp. nov., a mesophilic sulfate-reducing bacterium isolated from a brackish lake sediment.</title>
        <authorList>
            <person name="Watanabe T."/>
            <person name="Yabe T."/>
            <person name="Tsuji J.M."/>
            <person name="Fukui M."/>
        </authorList>
    </citation>
    <scope>NUCLEOTIDE SEQUENCE [LARGE SCALE GENOMIC DNA]</scope>
    <source>
        <strain evidence="6">12FAK</strain>
    </source>
</reference>
<dbReference type="Pfam" id="PF00990">
    <property type="entry name" value="GGDEF"/>
    <property type="match status" value="1"/>
</dbReference>
<organism evidence="5 6">
    <name type="scientific">Desulfoferula mesophila</name>
    <dbReference type="NCBI Taxonomy" id="3058419"/>
    <lineage>
        <taxon>Bacteria</taxon>
        <taxon>Pseudomonadati</taxon>
        <taxon>Thermodesulfobacteriota</taxon>
        <taxon>Desulfarculia</taxon>
        <taxon>Desulfarculales</taxon>
        <taxon>Desulfarculaceae</taxon>
        <taxon>Desulfoferula</taxon>
    </lineage>
</organism>
<evidence type="ECO:0000313" key="6">
    <source>
        <dbReference type="Proteomes" id="UP001366166"/>
    </source>
</evidence>
<proteinExistence type="predicted"/>
<evidence type="ECO:0000256" key="2">
    <source>
        <dbReference type="ARBA" id="ARBA00034247"/>
    </source>
</evidence>
<evidence type="ECO:0000259" key="4">
    <source>
        <dbReference type="PROSITE" id="PS50887"/>
    </source>
</evidence>